<dbReference type="EMBL" id="JAQJAN010000013">
    <property type="protein sequence ID" value="KAJ5712215.1"/>
    <property type="molecule type" value="Genomic_DNA"/>
</dbReference>
<dbReference type="PANTHER" id="PTHR12358:SF108">
    <property type="entry name" value="DAGKC DOMAIN-CONTAINING PROTEIN"/>
    <property type="match status" value="1"/>
</dbReference>
<comment type="caution">
    <text evidence="2">The sequence shown here is derived from an EMBL/GenBank/DDBJ whole genome shotgun (WGS) entry which is preliminary data.</text>
</comment>
<gene>
    <name evidence="2" type="ORF">N7493_008683</name>
</gene>
<feature type="domain" description="DAGKc" evidence="1">
    <location>
        <begin position="94"/>
        <end position="237"/>
    </location>
</feature>
<evidence type="ECO:0000313" key="2">
    <source>
        <dbReference type="EMBL" id="KAJ5712215.1"/>
    </source>
</evidence>
<dbReference type="GO" id="GO:0005737">
    <property type="term" value="C:cytoplasm"/>
    <property type="evidence" value="ECO:0007669"/>
    <property type="project" value="TreeGrafter"/>
</dbReference>
<dbReference type="Pfam" id="PF00781">
    <property type="entry name" value="DAGK_cat"/>
    <property type="match status" value="1"/>
</dbReference>
<dbReference type="GO" id="GO:0046512">
    <property type="term" value="P:sphingosine biosynthetic process"/>
    <property type="evidence" value="ECO:0007669"/>
    <property type="project" value="TreeGrafter"/>
</dbReference>
<accession>A0AAD6HF22</accession>
<evidence type="ECO:0000313" key="3">
    <source>
        <dbReference type="Proteomes" id="UP001215712"/>
    </source>
</evidence>
<dbReference type="SUPFAM" id="SSF111331">
    <property type="entry name" value="NAD kinase/diacylglycerol kinase-like"/>
    <property type="match status" value="1"/>
</dbReference>
<protein>
    <recommendedName>
        <fullName evidence="1">DAGKc domain-containing protein</fullName>
    </recommendedName>
</protein>
<dbReference type="PROSITE" id="PS50146">
    <property type="entry name" value="DAGK"/>
    <property type="match status" value="1"/>
</dbReference>
<dbReference type="Proteomes" id="UP001215712">
    <property type="component" value="Unassembled WGS sequence"/>
</dbReference>
<reference evidence="2" key="1">
    <citation type="journal article" date="2023" name="IMA Fungus">
        <title>Comparative genomic study of the Penicillium genus elucidates a diverse pangenome and 15 lateral gene transfer events.</title>
        <authorList>
            <person name="Petersen C."/>
            <person name="Sorensen T."/>
            <person name="Nielsen M.R."/>
            <person name="Sondergaard T.E."/>
            <person name="Sorensen J.L."/>
            <person name="Fitzpatrick D.A."/>
            <person name="Frisvad J.C."/>
            <person name="Nielsen K.L."/>
        </authorList>
    </citation>
    <scope>NUCLEOTIDE SEQUENCE</scope>
    <source>
        <strain evidence="2">IBT 17514</strain>
    </source>
</reference>
<name>A0AAD6HF22_9EURO</name>
<dbReference type="InterPro" id="IPR016064">
    <property type="entry name" value="NAD/diacylglycerol_kinase_sf"/>
</dbReference>
<dbReference type="GO" id="GO:0001727">
    <property type="term" value="F:lipid kinase activity"/>
    <property type="evidence" value="ECO:0007669"/>
    <property type="project" value="TreeGrafter"/>
</dbReference>
<dbReference type="SMART" id="SM00046">
    <property type="entry name" value="DAGKc"/>
    <property type="match status" value="1"/>
</dbReference>
<keyword evidence="3" id="KW-1185">Reference proteome</keyword>
<proteinExistence type="predicted"/>
<dbReference type="InterPro" id="IPR001206">
    <property type="entry name" value="Diacylglycerol_kinase_cat_dom"/>
</dbReference>
<dbReference type="InterPro" id="IPR017438">
    <property type="entry name" value="ATP-NAD_kinase_N"/>
</dbReference>
<dbReference type="GO" id="GO:0016020">
    <property type="term" value="C:membrane"/>
    <property type="evidence" value="ECO:0007669"/>
    <property type="project" value="TreeGrafter"/>
</dbReference>
<dbReference type="Gene3D" id="2.60.200.40">
    <property type="match status" value="1"/>
</dbReference>
<organism evidence="2 3">
    <name type="scientific">Penicillium malachiteum</name>
    <dbReference type="NCBI Taxonomy" id="1324776"/>
    <lineage>
        <taxon>Eukaryota</taxon>
        <taxon>Fungi</taxon>
        <taxon>Dikarya</taxon>
        <taxon>Ascomycota</taxon>
        <taxon>Pezizomycotina</taxon>
        <taxon>Eurotiomycetes</taxon>
        <taxon>Eurotiomycetidae</taxon>
        <taxon>Eurotiales</taxon>
        <taxon>Aspergillaceae</taxon>
        <taxon>Penicillium</taxon>
    </lineage>
</organism>
<evidence type="ECO:0000259" key="1">
    <source>
        <dbReference type="PROSITE" id="PS50146"/>
    </source>
</evidence>
<sequence>MATASFKWGSDVYSAEVAEDVLHCTSHEGAQGTIKLSNIVGVLSTNSPSTPSVLFVVKPDDENEEAPGYLQKIDISSLPPALSQFLVTVPDYLKHSEPVQVIISVTSGTQTAQAVFQDLVKPFLTHVGLEYEVHETKSAQTIKELAQSQFLDRACSGIPQTIILLSGDGGLVDLVEVFYESSRSVQTPPQIALVPCGTGNAMASSIGLRSGPASGLVALIRGAPTPLPTFAARISPGSQLVIDEGRQRVPLGVDAHGSYRTLYCAVVVSWALHSALVADSDTTEYRKFGRERFKMAANKLLYPSDGTEPHRFNGKITYSTVNGQTGEVSQETTDTNEHMYVVVSMVPRLEKNFLISPGTEPLGGQMHLMRWGPIPADEAVRLVVLAYQGGLHVSEKTVTYADVEQLRIEFEEDSEHWRRVCIDGNIVTVEKGGWLELHKEPRQLLHVIKPC</sequence>
<reference evidence="2" key="2">
    <citation type="submission" date="2023-01" db="EMBL/GenBank/DDBJ databases">
        <authorList>
            <person name="Petersen C."/>
        </authorList>
    </citation>
    <scope>NUCLEOTIDE SEQUENCE</scope>
    <source>
        <strain evidence="2">IBT 17514</strain>
    </source>
</reference>
<dbReference type="InterPro" id="IPR050187">
    <property type="entry name" value="Lipid_Phosphate_FormReg"/>
</dbReference>
<dbReference type="AlphaFoldDB" id="A0AAD6HF22"/>
<dbReference type="PANTHER" id="PTHR12358">
    <property type="entry name" value="SPHINGOSINE KINASE"/>
    <property type="match status" value="1"/>
</dbReference>
<dbReference type="Gene3D" id="3.40.50.10330">
    <property type="entry name" value="Probable inorganic polyphosphate/atp-NAD kinase, domain 1"/>
    <property type="match status" value="1"/>
</dbReference>